<reference evidence="1" key="1">
    <citation type="journal article" date="2015" name="PeerJ">
        <title>First genomic representation of candidate bacterial phylum KSB3 points to enhanced environmental sensing as a trigger of wastewater bulking.</title>
        <authorList>
            <person name="Sekiguchi Y."/>
            <person name="Ohashi A."/>
            <person name="Parks D.H."/>
            <person name="Yamauchi T."/>
            <person name="Tyson G.W."/>
            <person name="Hugenholtz P."/>
        </authorList>
    </citation>
    <scope>NUCLEOTIDE SEQUENCE [LARGE SCALE GENOMIC DNA]</scope>
</reference>
<protein>
    <submittedName>
        <fullName evidence="1">Uncharacterized protein</fullName>
    </submittedName>
</protein>
<evidence type="ECO:0000313" key="1">
    <source>
        <dbReference type="EMBL" id="GAK52905.1"/>
    </source>
</evidence>
<dbReference type="EMBL" id="DF820459">
    <property type="protein sequence ID" value="GAK52905.1"/>
    <property type="molecule type" value="Genomic_DNA"/>
</dbReference>
<keyword evidence="2" id="KW-1185">Reference proteome</keyword>
<dbReference type="HOGENOM" id="CLU_3305271_0_0_0"/>
<dbReference type="Proteomes" id="UP000030700">
    <property type="component" value="Unassembled WGS sequence"/>
</dbReference>
<name>A0A0S6W3L8_9BACT</name>
<evidence type="ECO:0000313" key="2">
    <source>
        <dbReference type="Proteomes" id="UP000030700"/>
    </source>
</evidence>
<proteinExistence type="predicted"/>
<accession>A0A0S6W3L8</accession>
<gene>
    <name evidence="1" type="ORF">U14_04162</name>
</gene>
<organism evidence="1">
    <name type="scientific">Candidatus Moduliflexus flocculans</name>
    <dbReference type="NCBI Taxonomy" id="1499966"/>
    <lineage>
        <taxon>Bacteria</taxon>
        <taxon>Candidatus Moduliflexota</taxon>
        <taxon>Candidatus Moduliflexia</taxon>
        <taxon>Candidatus Moduliflexales</taxon>
        <taxon>Candidatus Moduliflexaceae</taxon>
    </lineage>
</organism>
<sequence length="39" mass="4315">MCVPLPEKFVNMDVVPNHRASGGQIVVKGHSRVEQAIDR</sequence>
<dbReference type="AlphaFoldDB" id="A0A0S6W3L8"/>